<proteinExistence type="predicted"/>
<reference evidence="1" key="2">
    <citation type="journal article" date="2015" name="Fish Shellfish Immunol.">
        <title>Early steps in the European eel (Anguilla anguilla)-Vibrio vulnificus interaction in the gills: Role of the RtxA13 toxin.</title>
        <authorList>
            <person name="Callol A."/>
            <person name="Pajuelo D."/>
            <person name="Ebbesson L."/>
            <person name="Teles M."/>
            <person name="MacKenzie S."/>
            <person name="Amaro C."/>
        </authorList>
    </citation>
    <scope>NUCLEOTIDE SEQUENCE</scope>
</reference>
<name>A0A0E9RYV1_ANGAN</name>
<dbReference type="EMBL" id="GBXM01074173">
    <property type="protein sequence ID" value="JAH34404.1"/>
    <property type="molecule type" value="Transcribed_RNA"/>
</dbReference>
<dbReference type="AlphaFoldDB" id="A0A0E9RYV1"/>
<reference evidence="1" key="1">
    <citation type="submission" date="2014-11" db="EMBL/GenBank/DDBJ databases">
        <authorList>
            <person name="Amaro Gonzalez C."/>
        </authorList>
    </citation>
    <scope>NUCLEOTIDE SEQUENCE</scope>
</reference>
<organism evidence="1">
    <name type="scientific">Anguilla anguilla</name>
    <name type="common">European freshwater eel</name>
    <name type="synonym">Muraena anguilla</name>
    <dbReference type="NCBI Taxonomy" id="7936"/>
    <lineage>
        <taxon>Eukaryota</taxon>
        <taxon>Metazoa</taxon>
        <taxon>Chordata</taxon>
        <taxon>Craniata</taxon>
        <taxon>Vertebrata</taxon>
        <taxon>Euteleostomi</taxon>
        <taxon>Actinopterygii</taxon>
        <taxon>Neopterygii</taxon>
        <taxon>Teleostei</taxon>
        <taxon>Anguilliformes</taxon>
        <taxon>Anguillidae</taxon>
        <taxon>Anguilla</taxon>
    </lineage>
</organism>
<sequence>MVLYIGLHRNANHNSTEKTSKTYVFFVKINAILIFSSFQES</sequence>
<accession>A0A0E9RYV1</accession>
<protein>
    <submittedName>
        <fullName evidence="1">Uncharacterized protein</fullName>
    </submittedName>
</protein>
<evidence type="ECO:0000313" key="1">
    <source>
        <dbReference type="EMBL" id="JAH34404.1"/>
    </source>
</evidence>